<dbReference type="SUPFAM" id="SSF55811">
    <property type="entry name" value="Nudix"/>
    <property type="match status" value="1"/>
</dbReference>
<keyword evidence="3 5" id="KW-0378">Hydrolase</keyword>
<keyword evidence="4" id="KW-0460">Magnesium</keyword>
<dbReference type="AlphaFoldDB" id="A0AAJ5VTU5"/>
<evidence type="ECO:0000256" key="3">
    <source>
        <dbReference type="ARBA" id="ARBA00022801"/>
    </source>
</evidence>
<dbReference type="InterPro" id="IPR015797">
    <property type="entry name" value="NUDIX_hydrolase-like_dom_sf"/>
</dbReference>
<gene>
    <name evidence="5" type="ORF">P0Y65_00155</name>
</gene>
<dbReference type="GO" id="GO:0016462">
    <property type="term" value="F:pyrophosphatase activity"/>
    <property type="evidence" value="ECO:0007669"/>
    <property type="project" value="InterPro"/>
</dbReference>
<dbReference type="GO" id="GO:0005737">
    <property type="term" value="C:cytoplasm"/>
    <property type="evidence" value="ECO:0007669"/>
    <property type="project" value="TreeGrafter"/>
</dbReference>
<evidence type="ECO:0000256" key="4">
    <source>
        <dbReference type="ARBA" id="ARBA00022842"/>
    </source>
</evidence>
<protein>
    <submittedName>
        <fullName evidence="5">NUDIX hydrolase</fullName>
    </submittedName>
</protein>
<name>A0AAJ5VTU5_9HYPH</name>
<comment type="cofactor">
    <cofactor evidence="1">
        <name>Mg(2+)</name>
        <dbReference type="ChEBI" id="CHEBI:18420"/>
    </cofactor>
</comment>
<keyword evidence="2" id="KW-0479">Metal-binding</keyword>
<evidence type="ECO:0000256" key="1">
    <source>
        <dbReference type="ARBA" id="ARBA00001946"/>
    </source>
</evidence>
<dbReference type="EMBL" id="CP119312">
    <property type="protein sequence ID" value="WEK04708.1"/>
    <property type="molecule type" value="Genomic_DNA"/>
</dbReference>
<dbReference type="PANTHER" id="PTHR12629:SF0">
    <property type="entry name" value="DIPHOSPHOINOSITOL-POLYPHOSPHATE DIPHOSPHATASE"/>
    <property type="match status" value="1"/>
</dbReference>
<reference evidence="5" key="1">
    <citation type="submission" date="2023-03" db="EMBL/GenBank/DDBJ databases">
        <title>Andean soil-derived lignocellulolytic bacterial consortium as a source of novel taxa and putative plastic-active enzymes.</title>
        <authorList>
            <person name="Diaz-Garcia L."/>
            <person name="Chuvochina M."/>
            <person name="Feuerriegel G."/>
            <person name="Bunk B."/>
            <person name="Sproer C."/>
            <person name="Streit W.R."/>
            <person name="Rodriguez L.M."/>
            <person name="Overmann J."/>
            <person name="Jimenez D.J."/>
        </authorList>
    </citation>
    <scope>NUCLEOTIDE SEQUENCE</scope>
    <source>
        <strain evidence="5">MAG 4196</strain>
    </source>
</reference>
<sequence length="153" mass="16954">MAKSASEIDGSSSEQVASLPWRIDADGKLRILLVTSRTNAKWMLPKGWPISGNSAGRTAGIEAKEEAGVEGVASETAIGSYRFIKLFDDGTSTPAQALVFPLRVTCELSKWDEKGQRKRRWFRPKKAADAVFEPDLRRFLLDLREDALVLFSP</sequence>
<dbReference type="Gene3D" id="3.90.79.10">
    <property type="entry name" value="Nucleoside Triphosphate Pyrophosphohydrolase"/>
    <property type="match status" value="1"/>
</dbReference>
<evidence type="ECO:0000313" key="5">
    <source>
        <dbReference type="EMBL" id="WEK04708.1"/>
    </source>
</evidence>
<proteinExistence type="predicted"/>
<accession>A0AAJ5VTU5</accession>
<dbReference type="InterPro" id="IPR047198">
    <property type="entry name" value="DDP-like_NUDIX"/>
</dbReference>
<evidence type="ECO:0000256" key="2">
    <source>
        <dbReference type="ARBA" id="ARBA00022723"/>
    </source>
</evidence>
<organism evidence="5 6">
    <name type="scientific">Candidatus Devosia phytovorans</name>
    <dbReference type="NCBI Taxonomy" id="3121372"/>
    <lineage>
        <taxon>Bacteria</taxon>
        <taxon>Pseudomonadati</taxon>
        <taxon>Pseudomonadota</taxon>
        <taxon>Alphaproteobacteria</taxon>
        <taxon>Hyphomicrobiales</taxon>
        <taxon>Devosiaceae</taxon>
        <taxon>Devosia</taxon>
    </lineage>
</organism>
<dbReference type="GO" id="GO:0046872">
    <property type="term" value="F:metal ion binding"/>
    <property type="evidence" value="ECO:0007669"/>
    <property type="project" value="UniProtKB-KW"/>
</dbReference>
<dbReference type="PANTHER" id="PTHR12629">
    <property type="entry name" value="DIPHOSPHOINOSITOL POLYPHOSPHATE PHOSPHOHYDROLASE"/>
    <property type="match status" value="1"/>
</dbReference>
<evidence type="ECO:0000313" key="6">
    <source>
        <dbReference type="Proteomes" id="UP001217476"/>
    </source>
</evidence>
<dbReference type="CDD" id="cd04666">
    <property type="entry name" value="NUDIX_DIPP2_like_Nudt4"/>
    <property type="match status" value="1"/>
</dbReference>
<dbReference type="Proteomes" id="UP001217476">
    <property type="component" value="Chromosome"/>
</dbReference>